<evidence type="ECO:0000313" key="2">
    <source>
        <dbReference type="EMBL" id="KAG9691275.1"/>
    </source>
</evidence>
<protein>
    <submittedName>
        <fullName evidence="2">Uncharacterized protein</fullName>
    </submittedName>
</protein>
<feature type="coiled-coil region" evidence="1">
    <location>
        <begin position="177"/>
        <end position="204"/>
    </location>
</feature>
<reference evidence="2" key="2">
    <citation type="submission" date="2021-08" db="EMBL/GenBank/DDBJ databases">
        <authorList>
            <person name="Gostincar C."/>
            <person name="Sun X."/>
            <person name="Song Z."/>
            <person name="Gunde-Cimerman N."/>
        </authorList>
    </citation>
    <scope>NUCLEOTIDE SEQUENCE</scope>
    <source>
        <strain evidence="2">EXF-9911</strain>
    </source>
</reference>
<gene>
    <name evidence="2" type="ORF">KCU76_g7577</name>
</gene>
<evidence type="ECO:0000256" key="1">
    <source>
        <dbReference type="SAM" id="Coils"/>
    </source>
</evidence>
<reference evidence="2" key="1">
    <citation type="journal article" date="2021" name="J Fungi (Basel)">
        <title>Virulence traits and population genomics of the black yeast Aureobasidium melanogenum.</title>
        <authorList>
            <person name="Cernosa A."/>
            <person name="Sun X."/>
            <person name="Gostincar C."/>
            <person name="Fang C."/>
            <person name="Gunde-Cimerman N."/>
            <person name="Song Z."/>
        </authorList>
    </citation>
    <scope>NUCLEOTIDE SEQUENCE</scope>
    <source>
        <strain evidence="2">EXF-9911</strain>
    </source>
</reference>
<evidence type="ECO:0000313" key="3">
    <source>
        <dbReference type="Proteomes" id="UP000779574"/>
    </source>
</evidence>
<proteinExistence type="predicted"/>
<organism evidence="2 3">
    <name type="scientific">Aureobasidium melanogenum</name>
    <name type="common">Aureobasidium pullulans var. melanogenum</name>
    <dbReference type="NCBI Taxonomy" id="46634"/>
    <lineage>
        <taxon>Eukaryota</taxon>
        <taxon>Fungi</taxon>
        <taxon>Dikarya</taxon>
        <taxon>Ascomycota</taxon>
        <taxon>Pezizomycotina</taxon>
        <taxon>Dothideomycetes</taxon>
        <taxon>Dothideomycetidae</taxon>
        <taxon>Dothideales</taxon>
        <taxon>Saccotheciaceae</taxon>
        <taxon>Aureobasidium</taxon>
    </lineage>
</organism>
<feature type="non-terminal residue" evidence="2">
    <location>
        <position position="206"/>
    </location>
</feature>
<dbReference type="AlphaFoldDB" id="A0A9P8EJK2"/>
<sequence>MQRIIQELESFQLSDAMKGYFLELLKHMDDRDKEWAKVVKMWETHENGSSGTNKAMVEIMQNVQDIFMKDDDFLKHLYKDRPAPNQDKAAKDKDAAFERGTAIGLIEAASVFLITSASHMSAIIEQMRLRNDECAKVRKLCRDHELYSSNLDGSVLEILHKVQEVLNKDSEFFKNQRGRHEEDMKTMNAKLDEMKKKLEQQTLDGY</sequence>
<dbReference type="EMBL" id="JAHFXF010000275">
    <property type="protein sequence ID" value="KAG9691275.1"/>
    <property type="molecule type" value="Genomic_DNA"/>
</dbReference>
<name>A0A9P8EJK2_AURME</name>
<comment type="caution">
    <text evidence="2">The sequence shown here is derived from an EMBL/GenBank/DDBJ whole genome shotgun (WGS) entry which is preliminary data.</text>
</comment>
<dbReference type="Proteomes" id="UP000779574">
    <property type="component" value="Unassembled WGS sequence"/>
</dbReference>
<dbReference type="OrthoDB" id="3863403at2759"/>
<accession>A0A9P8EJK2</accession>
<keyword evidence="1" id="KW-0175">Coiled coil</keyword>